<evidence type="ECO:0000313" key="1">
    <source>
        <dbReference type="EMBL" id="OIV89166.1"/>
    </source>
</evidence>
<dbReference type="EMBL" id="KV862358">
    <property type="protein sequence ID" value="OIV89166.1"/>
    <property type="molecule type" value="Genomic_DNA"/>
</dbReference>
<accession>A0A1J7FMN7</accession>
<name>A0A1J7FMN7_LUPAN</name>
<dbReference type="AlphaFoldDB" id="A0A1J7FMN7"/>
<dbReference type="Gramene" id="OIV89166">
    <property type="protein sequence ID" value="OIV89166"/>
    <property type="gene ID" value="TanjilG_25692"/>
</dbReference>
<dbReference type="Proteomes" id="UP000188354">
    <property type="component" value="Unassembled WGS sequence"/>
</dbReference>
<proteinExistence type="predicted"/>
<keyword evidence="2" id="KW-1185">Reference proteome</keyword>
<protein>
    <submittedName>
        <fullName evidence="1">Uncharacterized protein</fullName>
    </submittedName>
</protein>
<reference evidence="1 2" key="1">
    <citation type="journal article" date="2017" name="Plant Biotechnol. J.">
        <title>A comprehensive draft genome sequence for lupin (Lupinus angustifolius), an emerging health food: insights into plant-microbe interactions and legume evolution.</title>
        <authorList>
            <person name="Hane J.K."/>
            <person name="Ming Y."/>
            <person name="Kamphuis L.G."/>
            <person name="Nelson M.N."/>
            <person name="Garg G."/>
            <person name="Atkins C.A."/>
            <person name="Bayer P.E."/>
            <person name="Bravo A."/>
            <person name="Bringans S."/>
            <person name="Cannon S."/>
            <person name="Edwards D."/>
            <person name="Foley R."/>
            <person name="Gao L.L."/>
            <person name="Harrison M.J."/>
            <person name="Huang W."/>
            <person name="Hurgobin B."/>
            <person name="Li S."/>
            <person name="Liu C.W."/>
            <person name="McGrath A."/>
            <person name="Morahan G."/>
            <person name="Murray J."/>
            <person name="Weller J."/>
            <person name="Jian J."/>
            <person name="Singh K.B."/>
        </authorList>
    </citation>
    <scope>NUCLEOTIDE SEQUENCE [LARGE SCALE GENOMIC DNA]</scope>
    <source>
        <strain evidence="2">cv. Tanjil</strain>
        <tissue evidence="1">Whole plant</tissue>
    </source>
</reference>
<gene>
    <name evidence="1" type="ORF">TanjilG_25692</name>
</gene>
<sequence length="131" mass="15067">MGLKSRISFLSSLQRWQWRARDSHRRKRTMTTLLRHAIFIPSLFSVLLISAARQRERFMAKPSLPKRPIDGEASKPPSFFVYGSGQPRARRYWFVMVVIRGGSADEGGITMLKTNYYGDLKKATHGYSLLC</sequence>
<organism evidence="1 2">
    <name type="scientific">Lupinus angustifolius</name>
    <name type="common">Narrow-leaved blue lupine</name>
    <dbReference type="NCBI Taxonomy" id="3871"/>
    <lineage>
        <taxon>Eukaryota</taxon>
        <taxon>Viridiplantae</taxon>
        <taxon>Streptophyta</taxon>
        <taxon>Embryophyta</taxon>
        <taxon>Tracheophyta</taxon>
        <taxon>Spermatophyta</taxon>
        <taxon>Magnoliopsida</taxon>
        <taxon>eudicotyledons</taxon>
        <taxon>Gunneridae</taxon>
        <taxon>Pentapetalae</taxon>
        <taxon>rosids</taxon>
        <taxon>fabids</taxon>
        <taxon>Fabales</taxon>
        <taxon>Fabaceae</taxon>
        <taxon>Papilionoideae</taxon>
        <taxon>50 kb inversion clade</taxon>
        <taxon>genistoids sensu lato</taxon>
        <taxon>core genistoids</taxon>
        <taxon>Genisteae</taxon>
        <taxon>Lupinus</taxon>
    </lineage>
</organism>
<evidence type="ECO:0000313" key="2">
    <source>
        <dbReference type="Proteomes" id="UP000188354"/>
    </source>
</evidence>